<dbReference type="InterPro" id="IPR052926">
    <property type="entry name" value="Metallo-beta-lactamase_dom"/>
</dbReference>
<dbReference type="InterPro" id="IPR001279">
    <property type="entry name" value="Metallo-B-lactamas"/>
</dbReference>
<dbReference type="Proteomes" id="UP000284853">
    <property type="component" value="Unassembled WGS sequence"/>
</dbReference>
<organism evidence="2 3">
    <name type="scientific">Rahnella variigena</name>
    <dbReference type="NCBI Taxonomy" id="574964"/>
    <lineage>
        <taxon>Bacteria</taxon>
        <taxon>Pseudomonadati</taxon>
        <taxon>Pseudomonadota</taxon>
        <taxon>Gammaproteobacteria</taxon>
        <taxon>Enterobacterales</taxon>
        <taxon>Yersiniaceae</taxon>
        <taxon>Rahnella</taxon>
    </lineage>
</organism>
<dbReference type="RefSeq" id="WP_120162286.1">
    <property type="nucleotide sequence ID" value="NZ_NSDJ01000002.1"/>
</dbReference>
<dbReference type="EMBL" id="NSDJ01000002">
    <property type="protein sequence ID" value="RKF66239.1"/>
    <property type="molecule type" value="Genomic_DNA"/>
</dbReference>
<name>A0ABX9PPG9_9GAMM</name>
<dbReference type="InterPro" id="IPR041712">
    <property type="entry name" value="DHPS-like_MBL-fold"/>
</dbReference>
<evidence type="ECO:0000313" key="2">
    <source>
        <dbReference type="EMBL" id="RKF66239.1"/>
    </source>
</evidence>
<feature type="domain" description="Metallo-beta-lactamase" evidence="1">
    <location>
        <begin position="22"/>
        <end position="238"/>
    </location>
</feature>
<sequence>MSLTITVLLENNKSNNNLIAKPGLSLLLEDECNRVLFDTGPDGSFSHNAQNMGINLNDLTAVVLSHGHYDHCGGVPWVTKGTRIICHPGVNDKRYAAVHVMGREMKMKQLSADVEFAHHKMEYTREQLSIGKRFLWSGEVDTPEPKAYGLLEGDPCQPDYIDDEGILIYRTAQGLIIFTGCGHKGLINIIRHCQKITGDNRIYAIVGGFHLRCASPRKLLEVRHFIQELKPRWVLGCHCTGWWGNLWLPGTMKLVTGSKVVLP</sequence>
<dbReference type="Gene3D" id="3.60.15.10">
    <property type="entry name" value="Ribonuclease Z/Hydroxyacylglutathione hydrolase-like"/>
    <property type="match status" value="1"/>
</dbReference>
<dbReference type="SUPFAM" id="SSF56281">
    <property type="entry name" value="Metallo-hydrolase/oxidoreductase"/>
    <property type="match status" value="1"/>
</dbReference>
<evidence type="ECO:0000313" key="3">
    <source>
        <dbReference type="Proteomes" id="UP000284853"/>
    </source>
</evidence>
<dbReference type="SMART" id="SM00849">
    <property type="entry name" value="Lactamase_B"/>
    <property type="match status" value="1"/>
</dbReference>
<dbReference type="CDD" id="cd07713">
    <property type="entry name" value="DHPS-like_MBL-fold"/>
    <property type="match status" value="1"/>
</dbReference>
<dbReference type="Pfam" id="PF00753">
    <property type="entry name" value="Lactamase_B"/>
    <property type="match status" value="1"/>
</dbReference>
<dbReference type="InterPro" id="IPR036866">
    <property type="entry name" value="RibonucZ/Hydroxyglut_hydro"/>
</dbReference>
<reference evidence="2 3" key="1">
    <citation type="submission" date="2017-08" db="EMBL/GenBank/DDBJ databases">
        <title>Comparative genomics of bacteria isolated from necrotic lesions of AOD affected trees.</title>
        <authorList>
            <person name="Doonan J."/>
            <person name="Denman S."/>
            <person name="Mcdonald J.E."/>
        </authorList>
    </citation>
    <scope>NUCLEOTIDE SEQUENCE [LARGE SCALE GENOMIC DNA]</scope>
    <source>
        <strain evidence="2 3">CIP 105588</strain>
    </source>
</reference>
<dbReference type="GeneID" id="302711640"/>
<keyword evidence="3" id="KW-1185">Reference proteome</keyword>
<dbReference type="PANTHER" id="PTHR13754:SF13">
    <property type="entry name" value="METALLO-BETA-LACTAMASE SUPERFAMILY PROTEIN (AFU_ORTHOLOGUE AFUA_3G07630)"/>
    <property type="match status" value="1"/>
</dbReference>
<accession>A0ABX9PPG9</accession>
<comment type="caution">
    <text evidence="2">The sequence shown here is derived from an EMBL/GenBank/DDBJ whole genome shotgun (WGS) entry which is preliminary data.</text>
</comment>
<evidence type="ECO:0000259" key="1">
    <source>
        <dbReference type="SMART" id="SM00849"/>
    </source>
</evidence>
<proteinExistence type="predicted"/>
<gene>
    <name evidence="2" type="ORF">CKQ54_22825</name>
</gene>
<dbReference type="PANTHER" id="PTHR13754">
    <property type="entry name" value="METALLO-BETA-LACTAMASE SUPERFAMILY PROTEIN"/>
    <property type="match status" value="1"/>
</dbReference>
<protein>
    <submittedName>
        <fullName evidence="2">MBL fold metallo-hydrolase</fullName>
    </submittedName>
</protein>